<name>A0A850ERN3_9BACL</name>
<reference evidence="1" key="1">
    <citation type="submission" date="2020-06" db="EMBL/GenBank/DDBJ databases">
        <title>Paenibacillus sp. nov., isolated from soil.</title>
        <authorList>
            <person name="Seo Y.L."/>
        </authorList>
    </citation>
    <scope>NUCLEOTIDE SEQUENCE [LARGE SCALE GENOMIC DNA]</scope>
    <source>
        <strain evidence="1">JW14</strain>
    </source>
</reference>
<evidence type="ECO:0000313" key="1">
    <source>
        <dbReference type="EMBL" id="NUU61884.1"/>
    </source>
</evidence>
<evidence type="ECO:0008006" key="3">
    <source>
        <dbReference type="Google" id="ProtNLM"/>
    </source>
</evidence>
<dbReference type="AlphaFoldDB" id="A0A850ERN3"/>
<dbReference type="InterPro" id="IPR032710">
    <property type="entry name" value="NTF2-like_dom_sf"/>
</dbReference>
<proteinExistence type="predicted"/>
<comment type="caution">
    <text evidence="1">The sequence shown here is derived from an EMBL/GenBank/DDBJ whole genome shotgun (WGS) entry which is preliminary data.</text>
</comment>
<dbReference type="RefSeq" id="WP_175372374.1">
    <property type="nucleotide sequence ID" value="NZ_JABWCS010000211.1"/>
</dbReference>
<dbReference type="SUPFAM" id="SSF54427">
    <property type="entry name" value="NTF2-like"/>
    <property type="match status" value="1"/>
</dbReference>
<keyword evidence="2" id="KW-1185">Reference proteome</keyword>
<sequence>MSFQLPTPIAIYMDSLNTNDNTVIDGCMANDAHVHDIGEDKHFNGLEAIKKWRGDSNDEFKLRSEVINVEDKHGIVIVTSLTSGNFPGSPQLFYYFFTVAYNLISNIEIVPGKENVKLDN</sequence>
<protein>
    <recommendedName>
        <fullName evidence="3">Nuclear transport factor 2 family protein</fullName>
    </recommendedName>
</protein>
<organism evidence="1 2">
    <name type="scientific">Paenibacillus agri</name>
    <dbReference type="NCBI Taxonomy" id="2744309"/>
    <lineage>
        <taxon>Bacteria</taxon>
        <taxon>Bacillati</taxon>
        <taxon>Bacillota</taxon>
        <taxon>Bacilli</taxon>
        <taxon>Bacillales</taxon>
        <taxon>Paenibacillaceae</taxon>
        <taxon>Paenibacillus</taxon>
    </lineage>
</organism>
<accession>A0A850ERN3</accession>
<gene>
    <name evidence="1" type="ORF">HPT30_16190</name>
</gene>
<evidence type="ECO:0000313" key="2">
    <source>
        <dbReference type="Proteomes" id="UP000564806"/>
    </source>
</evidence>
<dbReference type="Proteomes" id="UP000564806">
    <property type="component" value="Unassembled WGS sequence"/>
</dbReference>
<dbReference type="EMBL" id="JABWCS010000211">
    <property type="protein sequence ID" value="NUU61884.1"/>
    <property type="molecule type" value="Genomic_DNA"/>
</dbReference>
<dbReference type="Gene3D" id="3.10.450.50">
    <property type="match status" value="1"/>
</dbReference>